<dbReference type="PANTHER" id="PTHR11461">
    <property type="entry name" value="SERINE PROTEASE INHIBITOR, SERPIN"/>
    <property type="match status" value="1"/>
</dbReference>
<dbReference type="EMBL" id="UFQT01003811">
    <property type="protein sequence ID" value="SSX35292.1"/>
    <property type="molecule type" value="Genomic_DNA"/>
</dbReference>
<dbReference type="Gene3D" id="2.30.39.10">
    <property type="entry name" value="Alpha-1-antitrypsin, domain 1"/>
    <property type="match status" value="1"/>
</dbReference>
<accession>A0A336MY05</accession>
<dbReference type="Pfam" id="PF00079">
    <property type="entry name" value="Serpin"/>
    <property type="match status" value="1"/>
</dbReference>
<reference evidence="7" key="2">
    <citation type="submission" date="2018-07" db="EMBL/GenBank/DDBJ databases">
        <authorList>
            <person name="Quirk P.G."/>
            <person name="Krulwich T.A."/>
        </authorList>
    </citation>
    <scope>NUCLEOTIDE SEQUENCE</scope>
</reference>
<keyword evidence="2" id="KW-0646">Protease inhibitor</keyword>
<sequence length="378" mass="44232">MSEEAFNKSTFHFTKNLFKECIKHFKSNDFYAYSPLSIQSCITMLYMGAEGETADSIAEALHYNENFNKIEVASLIKILMENGEEDESIEYANGLLVDSNLKISDFYQKLMKTYFHSNIDKMDGKNNENTVKNVNQWIQGRTHGKIKDIISKMDLVNEEKKERKKFILLDAIYFKGRWAYEFNKTLTKPAKFWYEKDNFVTVDMMEVTNHFNYCRFNDQKLSVLELNYIESELSLLIILPDDSQQLETLDELADQLSMFDIVTMMYLKTVQVFLPKFSLEFTLDLKTALANMGMSRLFEVGYDLKGVFDFKENPENVFIDSVYHKTIISVDEEGAKAKDEKEELGDVEIVFRVDKPFLFCLKHKWEHNIIISGFVRKL</sequence>
<proteinExistence type="inferred from homology"/>
<dbReference type="PANTHER" id="PTHR11461:SF211">
    <property type="entry name" value="GH10112P-RELATED"/>
    <property type="match status" value="1"/>
</dbReference>
<gene>
    <name evidence="7" type="primary">CSON009568</name>
</gene>
<dbReference type="Gene3D" id="3.30.497.10">
    <property type="entry name" value="Antithrombin, subunit I, domain 2"/>
    <property type="match status" value="1"/>
</dbReference>
<evidence type="ECO:0000256" key="3">
    <source>
        <dbReference type="ARBA" id="ARBA00022900"/>
    </source>
</evidence>
<evidence type="ECO:0000313" key="6">
    <source>
        <dbReference type="EMBL" id="SSX15956.1"/>
    </source>
</evidence>
<dbReference type="GO" id="GO:0005615">
    <property type="term" value="C:extracellular space"/>
    <property type="evidence" value="ECO:0007669"/>
    <property type="project" value="InterPro"/>
</dbReference>
<dbReference type="CDD" id="cd00172">
    <property type="entry name" value="serpin"/>
    <property type="match status" value="1"/>
</dbReference>
<dbReference type="InterPro" id="IPR036186">
    <property type="entry name" value="Serpin_sf"/>
</dbReference>
<dbReference type="GO" id="GO:0004867">
    <property type="term" value="F:serine-type endopeptidase inhibitor activity"/>
    <property type="evidence" value="ECO:0007669"/>
    <property type="project" value="UniProtKB-KW"/>
</dbReference>
<evidence type="ECO:0000313" key="7">
    <source>
        <dbReference type="EMBL" id="SSX35292.1"/>
    </source>
</evidence>
<reference evidence="6" key="1">
    <citation type="submission" date="2018-04" db="EMBL/GenBank/DDBJ databases">
        <authorList>
            <person name="Go L.Y."/>
            <person name="Mitchell J.A."/>
        </authorList>
    </citation>
    <scope>NUCLEOTIDE SEQUENCE</scope>
    <source>
        <tissue evidence="6">Whole organism</tissue>
    </source>
</reference>
<dbReference type="SUPFAM" id="SSF56574">
    <property type="entry name" value="Serpins"/>
    <property type="match status" value="1"/>
</dbReference>
<dbReference type="InterPro" id="IPR023795">
    <property type="entry name" value="Serpin_CS"/>
</dbReference>
<dbReference type="InterPro" id="IPR023796">
    <property type="entry name" value="Serpin_dom"/>
</dbReference>
<dbReference type="InterPro" id="IPR000215">
    <property type="entry name" value="Serpin_fam"/>
</dbReference>
<protein>
    <submittedName>
        <fullName evidence="7">CSON009568 protein</fullName>
    </submittedName>
</protein>
<comment type="similarity">
    <text evidence="1 4">Belongs to the serpin family.</text>
</comment>
<feature type="domain" description="Serpin" evidence="5">
    <location>
        <begin position="15"/>
        <end position="378"/>
    </location>
</feature>
<evidence type="ECO:0000259" key="5">
    <source>
        <dbReference type="SMART" id="SM00093"/>
    </source>
</evidence>
<dbReference type="InterPro" id="IPR042185">
    <property type="entry name" value="Serpin_sf_2"/>
</dbReference>
<dbReference type="VEuPathDB" id="VectorBase:CSON009568"/>
<dbReference type="InterPro" id="IPR042178">
    <property type="entry name" value="Serpin_sf_1"/>
</dbReference>
<dbReference type="EMBL" id="UFQS01003811">
    <property type="protein sequence ID" value="SSX15956.1"/>
    <property type="molecule type" value="Genomic_DNA"/>
</dbReference>
<keyword evidence="3" id="KW-0722">Serine protease inhibitor</keyword>
<dbReference type="SMART" id="SM00093">
    <property type="entry name" value="SERPIN"/>
    <property type="match status" value="1"/>
</dbReference>
<dbReference type="AlphaFoldDB" id="A0A336MY05"/>
<dbReference type="PROSITE" id="PS00284">
    <property type="entry name" value="SERPIN"/>
    <property type="match status" value="1"/>
</dbReference>
<evidence type="ECO:0000256" key="4">
    <source>
        <dbReference type="RuleBase" id="RU000411"/>
    </source>
</evidence>
<name>A0A336MY05_CULSO</name>
<evidence type="ECO:0000256" key="1">
    <source>
        <dbReference type="ARBA" id="ARBA00009500"/>
    </source>
</evidence>
<organism evidence="7">
    <name type="scientific">Culicoides sonorensis</name>
    <name type="common">Biting midge</name>
    <dbReference type="NCBI Taxonomy" id="179676"/>
    <lineage>
        <taxon>Eukaryota</taxon>
        <taxon>Metazoa</taxon>
        <taxon>Ecdysozoa</taxon>
        <taxon>Arthropoda</taxon>
        <taxon>Hexapoda</taxon>
        <taxon>Insecta</taxon>
        <taxon>Pterygota</taxon>
        <taxon>Neoptera</taxon>
        <taxon>Endopterygota</taxon>
        <taxon>Diptera</taxon>
        <taxon>Nematocera</taxon>
        <taxon>Chironomoidea</taxon>
        <taxon>Ceratopogonidae</taxon>
        <taxon>Ceratopogoninae</taxon>
        <taxon>Culicoides</taxon>
        <taxon>Monoculicoides</taxon>
    </lineage>
</organism>
<dbReference type="OMA" id="YWSEVAN"/>
<evidence type="ECO:0000256" key="2">
    <source>
        <dbReference type="ARBA" id="ARBA00022690"/>
    </source>
</evidence>